<name>A0ABZ0HR78_9HYPH</name>
<proteinExistence type="predicted"/>
<comment type="subcellular location">
    <subcellularLocation>
        <location evidence="1">Membrane</location>
        <topology evidence="1">Multi-pass membrane protein</topology>
    </subcellularLocation>
</comment>
<feature type="transmembrane region" description="Helical" evidence="5">
    <location>
        <begin position="32"/>
        <end position="51"/>
    </location>
</feature>
<reference evidence="6 7" key="1">
    <citation type="submission" date="2023-10" db="EMBL/GenBank/DDBJ databases">
        <title>Novel methanotroph of the genus Methylocapsa from a subarctic wetland.</title>
        <authorList>
            <person name="Belova S.E."/>
            <person name="Oshkin I.Y."/>
            <person name="Miroshnikov K."/>
            <person name="Dedysh S.N."/>
        </authorList>
    </citation>
    <scope>NUCLEOTIDE SEQUENCE [LARGE SCALE GENOMIC DNA]</scope>
    <source>
        <strain evidence="6 7">RX1</strain>
    </source>
</reference>
<gene>
    <name evidence="6" type="ORF">RZS28_15340</name>
</gene>
<sequence length="244" mass="26677">MAAAAAHELRIMMFDDAFAAANQIFTPPFRKVLLKTMALTLALLGLTWLGLEKLIVASVALPYPWLTTALSFLGGVGLFIGLAFLVTPASFVVAGFFFDELAEEVELELDPRQRPGRAMGLGDATWLSLKFAAVSLLVNLLALLLLLVPGVNAVAFFGANAYLFGRGYFELAAMRHMPLAEVRRLRKANELRLFIAGLFMAGMLAVPILNLLTPLFGTAFMVRISGRIMRKPVVETPWSTYRGL</sequence>
<dbReference type="Proteomes" id="UP001626536">
    <property type="component" value="Chromosome"/>
</dbReference>
<dbReference type="Pfam" id="PF07264">
    <property type="entry name" value="EI24"/>
    <property type="match status" value="1"/>
</dbReference>
<feature type="transmembrane region" description="Helical" evidence="5">
    <location>
        <begin position="193"/>
        <end position="212"/>
    </location>
</feature>
<dbReference type="NCBIfam" id="NF009407">
    <property type="entry name" value="PRK12768.1"/>
    <property type="match status" value="1"/>
</dbReference>
<evidence type="ECO:0000256" key="4">
    <source>
        <dbReference type="ARBA" id="ARBA00023136"/>
    </source>
</evidence>
<keyword evidence="3 5" id="KW-1133">Transmembrane helix</keyword>
<feature type="transmembrane region" description="Helical" evidence="5">
    <location>
        <begin position="71"/>
        <end position="98"/>
    </location>
</feature>
<evidence type="ECO:0000256" key="2">
    <source>
        <dbReference type="ARBA" id="ARBA00022692"/>
    </source>
</evidence>
<organism evidence="6 7">
    <name type="scientific">Methylocapsa polymorpha</name>
    <dbReference type="NCBI Taxonomy" id="3080828"/>
    <lineage>
        <taxon>Bacteria</taxon>
        <taxon>Pseudomonadati</taxon>
        <taxon>Pseudomonadota</taxon>
        <taxon>Alphaproteobacteria</taxon>
        <taxon>Hyphomicrobiales</taxon>
        <taxon>Beijerinckiaceae</taxon>
        <taxon>Methylocapsa</taxon>
    </lineage>
</organism>
<keyword evidence="4 5" id="KW-0472">Membrane</keyword>
<feature type="transmembrane region" description="Helical" evidence="5">
    <location>
        <begin position="127"/>
        <end position="148"/>
    </location>
</feature>
<evidence type="ECO:0000256" key="3">
    <source>
        <dbReference type="ARBA" id="ARBA00022989"/>
    </source>
</evidence>
<dbReference type="InterPro" id="IPR059112">
    <property type="entry name" value="CysZ/EI24"/>
</dbReference>
<dbReference type="RefSeq" id="WP_407338606.1">
    <property type="nucleotide sequence ID" value="NZ_CP136862.1"/>
</dbReference>
<protein>
    <submittedName>
        <fullName evidence="6">Sulfate transporter family protein</fullName>
    </submittedName>
</protein>
<evidence type="ECO:0000256" key="5">
    <source>
        <dbReference type="SAM" id="Phobius"/>
    </source>
</evidence>
<evidence type="ECO:0000313" key="7">
    <source>
        <dbReference type="Proteomes" id="UP001626536"/>
    </source>
</evidence>
<keyword evidence="7" id="KW-1185">Reference proteome</keyword>
<keyword evidence="2 5" id="KW-0812">Transmembrane</keyword>
<feature type="transmembrane region" description="Helical" evidence="5">
    <location>
        <begin position="154"/>
        <end position="173"/>
    </location>
</feature>
<accession>A0ABZ0HR78</accession>
<evidence type="ECO:0000256" key="1">
    <source>
        <dbReference type="ARBA" id="ARBA00004141"/>
    </source>
</evidence>
<evidence type="ECO:0000313" key="6">
    <source>
        <dbReference type="EMBL" id="WOJ89163.1"/>
    </source>
</evidence>
<dbReference type="EMBL" id="CP136862">
    <property type="protein sequence ID" value="WOJ89163.1"/>
    <property type="molecule type" value="Genomic_DNA"/>
</dbReference>